<keyword evidence="8" id="KW-1185">Reference proteome</keyword>
<protein>
    <submittedName>
        <fullName evidence="7">Membrane protein</fullName>
    </submittedName>
</protein>
<dbReference type="Gene3D" id="3.40.50.410">
    <property type="entry name" value="von Willebrand factor, type A domain"/>
    <property type="match status" value="1"/>
</dbReference>
<organism evidence="7 8">
    <name type="scientific">Hoyosella rhizosphaerae</name>
    <dbReference type="NCBI Taxonomy" id="1755582"/>
    <lineage>
        <taxon>Bacteria</taxon>
        <taxon>Bacillati</taxon>
        <taxon>Actinomycetota</taxon>
        <taxon>Actinomycetes</taxon>
        <taxon>Mycobacteriales</taxon>
        <taxon>Hoyosellaceae</taxon>
        <taxon>Hoyosella</taxon>
    </lineage>
</organism>
<evidence type="ECO:0000256" key="1">
    <source>
        <dbReference type="ARBA" id="ARBA00022475"/>
    </source>
</evidence>
<dbReference type="NCBIfam" id="NF010238">
    <property type="entry name" value="PRK13685.1"/>
    <property type="match status" value="1"/>
</dbReference>
<feature type="transmembrane region" description="Helical" evidence="5">
    <location>
        <begin position="59"/>
        <end position="77"/>
    </location>
</feature>
<comment type="caution">
    <text evidence="7">The sequence shown here is derived from an EMBL/GenBank/DDBJ whole genome shotgun (WGS) entry which is preliminary data.</text>
</comment>
<feature type="domain" description="VWFA" evidence="6">
    <location>
        <begin position="90"/>
        <end position="286"/>
    </location>
</feature>
<dbReference type="InterPro" id="IPR024163">
    <property type="entry name" value="Aerotolerance_reg_N"/>
</dbReference>
<evidence type="ECO:0000256" key="3">
    <source>
        <dbReference type="ARBA" id="ARBA00022989"/>
    </source>
</evidence>
<reference evidence="7" key="1">
    <citation type="journal article" date="2014" name="Int. J. Syst. Evol. Microbiol.">
        <title>Complete genome sequence of Corynebacterium casei LMG S-19264T (=DSM 44701T), isolated from a smear-ripened cheese.</title>
        <authorList>
            <consortium name="US DOE Joint Genome Institute (JGI-PGF)"/>
            <person name="Walter F."/>
            <person name="Albersmeier A."/>
            <person name="Kalinowski J."/>
            <person name="Ruckert C."/>
        </authorList>
    </citation>
    <scope>NUCLEOTIDE SEQUENCE</scope>
    <source>
        <strain evidence="7">CGMCC 1.15478</strain>
    </source>
</reference>
<dbReference type="InterPro" id="IPR050768">
    <property type="entry name" value="UPF0353/GerABKA_families"/>
</dbReference>
<dbReference type="EMBL" id="BMJH01000001">
    <property type="protein sequence ID" value="GGC58649.1"/>
    <property type="molecule type" value="Genomic_DNA"/>
</dbReference>
<sequence length="326" mass="34623">MSLSGFTSPWWLAFLIIVACLVGGYVVAQRLRQRNVLRFTNLAMLDKIAPRRPRAERHVPAVLLLVGLALLTIALASPTKEQREPRDRATVVLAIDVSLSMEATDVLPSRLIAAQEAAISFAEGLPRGLNLGLVSYAGTASVLVPPTTDRAPVVRAIEQLELAERTATGEAIFTSLQAIDALAAIIPGEEGPPPAHIVLLSDGKQTVPADMDAPRGGFTAARLAADRDIPISTIAFGTMLGTVAIEGQVIDVPVDEPSMQEIASITDGNFYAAATQAELEAVYENLESQIGYEIVRGDASQPWLILGTIFVAASGAIALFVSRRIP</sequence>
<keyword evidence="4 5" id="KW-0472">Membrane</keyword>
<name>A0A916U321_9ACTN</name>
<dbReference type="SUPFAM" id="SSF53300">
    <property type="entry name" value="vWA-like"/>
    <property type="match status" value="1"/>
</dbReference>
<dbReference type="AlphaFoldDB" id="A0A916U321"/>
<evidence type="ECO:0000313" key="8">
    <source>
        <dbReference type="Proteomes" id="UP000641514"/>
    </source>
</evidence>
<dbReference type="PROSITE" id="PS50234">
    <property type="entry name" value="VWFA"/>
    <property type="match status" value="1"/>
</dbReference>
<dbReference type="InterPro" id="IPR036465">
    <property type="entry name" value="vWFA_dom_sf"/>
</dbReference>
<dbReference type="Proteomes" id="UP000641514">
    <property type="component" value="Unassembled WGS sequence"/>
</dbReference>
<dbReference type="InterPro" id="IPR002035">
    <property type="entry name" value="VWF_A"/>
</dbReference>
<gene>
    <name evidence="7" type="ORF">GCM10011410_08930</name>
</gene>
<dbReference type="PANTHER" id="PTHR22550">
    <property type="entry name" value="SPORE GERMINATION PROTEIN"/>
    <property type="match status" value="1"/>
</dbReference>
<keyword evidence="1" id="KW-1003">Cell membrane</keyword>
<evidence type="ECO:0000313" key="7">
    <source>
        <dbReference type="EMBL" id="GGC58649.1"/>
    </source>
</evidence>
<evidence type="ECO:0000256" key="4">
    <source>
        <dbReference type="ARBA" id="ARBA00023136"/>
    </source>
</evidence>
<dbReference type="SMART" id="SM00327">
    <property type="entry name" value="VWA"/>
    <property type="match status" value="1"/>
</dbReference>
<dbReference type="PANTHER" id="PTHR22550:SF5">
    <property type="entry name" value="LEUCINE ZIPPER PROTEIN 4"/>
    <property type="match status" value="1"/>
</dbReference>
<proteinExistence type="predicted"/>
<accession>A0A916U321</accession>
<dbReference type="Pfam" id="PF13519">
    <property type="entry name" value="VWA_2"/>
    <property type="match status" value="1"/>
</dbReference>
<dbReference type="Pfam" id="PF07584">
    <property type="entry name" value="BatA"/>
    <property type="match status" value="1"/>
</dbReference>
<dbReference type="RefSeq" id="WP_188671026.1">
    <property type="nucleotide sequence ID" value="NZ_BMJH01000001.1"/>
</dbReference>
<reference evidence="7" key="2">
    <citation type="submission" date="2020-09" db="EMBL/GenBank/DDBJ databases">
        <authorList>
            <person name="Sun Q."/>
            <person name="Zhou Y."/>
        </authorList>
    </citation>
    <scope>NUCLEOTIDE SEQUENCE</scope>
    <source>
        <strain evidence="7">CGMCC 1.15478</strain>
    </source>
</reference>
<keyword evidence="2 5" id="KW-0812">Transmembrane</keyword>
<evidence type="ECO:0000259" key="6">
    <source>
        <dbReference type="PROSITE" id="PS50234"/>
    </source>
</evidence>
<feature type="transmembrane region" description="Helical" evidence="5">
    <location>
        <begin position="6"/>
        <end position="28"/>
    </location>
</feature>
<keyword evidence="3 5" id="KW-1133">Transmembrane helix</keyword>
<evidence type="ECO:0000256" key="2">
    <source>
        <dbReference type="ARBA" id="ARBA00022692"/>
    </source>
</evidence>
<evidence type="ECO:0000256" key="5">
    <source>
        <dbReference type="SAM" id="Phobius"/>
    </source>
</evidence>
<feature type="transmembrane region" description="Helical" evidence="5">
    <location>
        <begin position="303"/>
        <end position="321"/>
    </location>
</feature>